<accession>A0A0S7XSK9</accession>
<name>A0A0S7XSK9_UNCSA</name>
<evidence type="ECO:0000313" key="2">
    <source>
        <dbReference type="Proteomes" id="UP000051861"/>
    </source>
</evidence>
<reference evidence="1 2" key="1">
    <citation type="journal article" date="2015" name="Microbiome">
        <title>Genomic resolution of linkages in carbon, nitrogen, and sulfur cycling among widespread estuary sediment bacteria.</title>
        <authorList>
            <person name="Baker B.J."/>
            <person name="Lazar C.S."/>
            <person name="Teske A.P."/>
            <person name="Dick G.J."/>
        </authorList>
    </citation>
    <scope>NUCLEOTIDE SEQUENCE [LARGE SCALE GENOMIC DNA]</scope>
    <source>
        <strain evidence="1">DG_54_3</strain>
    </source>
</reference>
<protein>
    <submittedName>
        <fullName evidence="1">Uncharacterized protein</fullName>
    </submittedName>
</protein>
<gene>
    <name evidence="1" type="ORF">AMJ44_11235</name>
</gene>
<dbReference type="EMBL" id="LIZX01000141">
    <property type="protein sequence ID" value="KPJ65049.1"/>
    <property type="molecule type" value="Genomic_DNA"/>
</dbReference>
<comment type="caution">
    <text evidence="1">The sequence shown here is derived from an EMBL/GenBank/DDBJ whole genome shotgun (WGS) entry which is preliminary data.</text>
</comment>
<sequence length="168" mass="19302">MALEIKANYQSMRRAFNQVRKIGGITSFESRQASKIRDLAYDILNSPQIQDFCLFLFPIKKIYKKIRDGDLVSKWRPAIKPLIKTPEYSGKLIPLKGCWDNSSLSQTRSIPTEEPALYLHYASIKRGERRASPPNYCNIYIVFDASKSVDENVRLILGNQHTCFVAEK</sequence>
<evidence type="ECO:0000313" key="1">
    <source>
        <dbReference type="EMBL" id="KPJ65049.1"/>
    </source>
</evidence>
<proteinExistence type="predicted"/>
<dbReference type="AlphaFoldDB" id="A0A0S7XSK9"/>
<dbReference type="Proteomes" id="UP000051861">
    <property type="component" value="Unassembled WGS sequence"/>
</dbReference>
<organism evidence="1 2">
    <name type="scientific">candidate division WOR-1 bacterium DG_54_3</name>
    <dbReference type="NCBI Taxonomy" id="1703775"/>
    <lineage>
        <taxon>Bacteria</taxon>
        <taxon>Bacillati</taxon>
        <taxon>Saganbacteria</taxon>
    </lineage>
</organism>